<dbReference type="InterPro" id="IPR029058">
    <property type="entry name" value="AB_hydrolase_fold"/>
</dbReference>
<dbReference type="InterPro" id="IPR000073">
    <property type="entry name" value="AB_hydrolase_1"/>
</dbReference>
<keyword evidence="1" id="KW-0812">Transmembrane</keyword>
<dbReference type="PRINTS" id="PR00111">
    <property type="entry name" value="ABHYDROLASE"/>
</dbReference>
<evidence type="ECO:0000313" key="3">
    <source>
        <dbReference type="EMBL" id="MET3695609.1"/>
    </source>
</evidence>
<gene>
    <name evidence="3" type="ORF">ABID43_005178</name>
</gene>
<dbReference type="Pfam" id="PF00561">
    <property type="entry name" value="Abhydrolase_1"/>
    <property type="match status" value="1"/>
</dbReference>
<dbReference type="SUPFAM" id="SSF53474">
    <property type="entry name" value="alpha/beta-Hydrolases"/>
    <property type="match status" value="1"/>
</dbReference>
<evidence type="ECO:0000313" key="4">
    <source>
        <dbReference type="Proteomes" id="UP001549145"/>
    </source>
</evidence>
<feature type="transmembrane region" description="Helical" evidence="1">
    <location>
        <begin position="6"/>
        <end position="31"/>
    </location>
</feature>
<feature type="domain" description="AB hydrolase-1" evidence="2">
    <location>
        <begin position="62"/>
        <end position="302"/>
    </location>
</feature>
<dbReference type="RefSeq" id="WP_238278605.1">
    <property type="nucleotide sequence ID" value="NZ_BPQL01000040.1"/>
</dbReference>
<dbReference type="PANTHER" id="PTHR43798">
    <property type="entry name" value="MONOACYLGLYCEROL LIPASE"/>
    <property type="match status" value="1"/>
</dbReference>
<keyword evidence="4" id="KW-1185">Reference proteome</keyword>
<sequence length="335" mass="35253">MTTPWLTAFVLGALVLAALMGSALVLTWLIARGVTRRLPPRGCFLDLPQGRIHYLEAGSGRPLVFVHGLGGQLGNFAYALLDRLSDRFRVVLIDRPGSGHSPRSWRAPADLPGQADRISGVIRHLGLERPIVVGHSLGGAVVLALGLEHPRLIGGLALIAPLTQPQDTVPAPFRLLAIRSSLLRLAVAWTLATPLAILRSRGVLATVFGPDAVPADFGTRGGGLLGLRPSSFYGASMDLNAAGSDMPALAARYPDLAVPVAVLYGTGDRVLCPFEHGEGLKRAWPGTRLDLVPGGHMLPVTDPDRVAAWIAAIAAEMTQADRAPDTAVPSAPKSP</sequence>
<dbReference type="EMBL" id="JBEPMM010000034">
    <property type="protein sequence ID" value="MET3695609.1"/>
    <property type="molecule type" value="Genomic_DNA"/>
</dbReference>
<keyword evidence="1" id="KW-1133">Transmembrane helix</keyword>
<dbReference type="Gene3D" id="3.40.50.1820">
    <property type="entry name" value="alpha/beta hydrolase"/>
    <property type="match status" value="1"/>
</dbReference>
<comment type="caution">
    <text evidence="3">The sequence shown here is derived from an EMBL/GenBank/DDBJ whole genome shotgun (WGS) entry which is preliminary data.</text>
</comment>
<reference evidence="3 4" key="1">
    <citation type="submission" date="2024-06" db="EMBL/GenBank/DDBJ databases">
        <title>Genomic Encyclopedia of Type Strains, Phase IV (KMG-IV): sequencing the most valuable type-strain genomes for metagenomic binning, comparative biology and taxonomic classification.</title>
        <authorList>
            <person name="Goeker M."/>
        </authorList>
    </citation>
    <scope>NUCLEOTIDE SEQUENCE [LARGE SCALE GENOMIC DNA]</scope>
    <source>
        <strain evidence="3 4">DSM 21331</strain>
    </source>
</reference>
<evidence type="ECO:0000256" key="1">
    <source>
        <dbReference type="SAM" id="Phobius"/>
    </source>
</evidence>
<protein>
    <submittedName>
        <fullName evidence="3">Pimeloyl-ACP methyl ester carboxylesterase</fullName>
    </submittedName>
</protein>
<accession>A0ABV2LDE5</accession>
<evidence type="ECO:0000259" key="2">
    <source>
        <dbReference type="Pfam" id="PF00561"/>
    </source>
</evidence>
<dbReference type="Proteomes" id="UP001549145">
    <property type="component" value="Unassembled WGS sequence"/>
</dbReference>
<name>A0ABV2LDE5_9HYPH</name>
<organism evidence="3 4">
    <name type="scientific">Methylobacterium goesingense</name>
    <dbReference type="NCBI Taxonomy" id="243690"/>
    <lineage>
        <taxon>Bacteria</taxon>
        <taxon>Pseudomonadati</taxon>
        <taxon>Pseudomonadota</taxon>
        <taxon>Alphaproteobacteria</taxon>
        <taxon>Hyphomicrobiales</taxon>
        <taxon>Methylobacteriaceae</taxon>
        <taxon>Methylobacterium</taxon>
    </lineage>
</organism>
<dbReference type="InterPro" id="IPR050266">
    <property type="entry name" value="AB_hydrolase_sf"/>
</dbReference>
<proteinExistence type="predicted"/>
<keyword evidence="1" id="KW-0472">Membrane</keyword>